<evidence type="ECO:0000313" key="2">
    <source>
        <dbReference type="Proteomes" id="UP000295696"/>
    </source>
</evidence>
<dbReference type="GO" id="GO:0032259">
    <property type="term" value="P:methylation"/>
    <property type="evidence" value="ECO:0007669"/>
    <property type="project" value="UniProtKB-KW"/>
</dbReference>
<accession>A0A4R3J1K4</accession>
<comment type="caution">
    <text evidence="1">The sequence shown here is derived from an EMBL/GenBank/DDBJ whole genome shotgun (WGS) entry which is preliminary data.</text>
</comment>
<dbReference type="CDD" id="cd02440">
    <property type="entry name" value="AdoMet_MTases"/>
    <property type="match status" value="1"/>
</dbReference>
<dbReference type="PANTHER" id="PTHR43861">
    <property type="entry name" value="TRANS-ACONITATE 2-METHYLTRANSFERASE-RELATED"/>
    <property type="match status" value="1"/>
</dbReference>
<keyword evidence="1" id="KW-0489">Methyltransferase</keyword>
<dbReference type="Gene3D" id="1.10.150.290">
    <property type="entry name" value="S-adenosyl-L-methionine-dependent methyltransferases"/>
    <property type="match status" value="1"/>
</dbReference>
<organism evidence="1 2">
    <name type="scientific">Primorskyibacter sedentarius</name>
    <dbReference type="NCBI Taxonomy" id="745311"/>
    <lineage>
        <taxon>Bacteria</taxon>
        <taxon>Pseudomonadati</taxon>
        <taxon>Pseudomonadota</taxon>
        <taxon>Alphaproteobacteria</taxon>
        <taxon>Rhodobacterales</taxon>
        <taxon>Roseobacteraceae</taxon>
        <taxon>Primorskyibacter</taxon>
    </lineage>
</organism>
<evidence type="ECO:0000313" key="1">
    <source>
        <dbReference type="EMBL" id="TCS59659.1"/>
    </source>
</evidence>
<dbReference type="Gene3D" id="3.40.50.150">
    <property type="entry name" value="Vaccinia Virus protein VP39"/>
    <property type="match status" value="1"/>
</dbReference>
<keyword evidence="1" id="KW-0808">Transferase</keyword>
<proteinExistence type="predicted"/>
<dbReference type="GO" id="GO:0030798">
    <property type="term" value="F:trans-aconitate 2-methyltransferase activity"/>
    <property type="evidence" value="ECO:0007669"/>
    <property type="project" value="InterPro"/>
</dbReference>
<dbReference type="SUPFAM" id="SSF53335">
    <property type="entry name" value="S-adenosyl-L-methionine-dependent methyltransferases"/>
    <property type="match status" value="1"/>
</dbReference>
<gene>
    <name evidence="1" type="ORF">EDD52_12030</name>
</gene>
<sequence length="263" mass="28864">MSASSHSDWNPGAYSRFRGLRLRPALDLLKAVPSLPPGDVVDLGCGNGAVGAALSSTFGRPVMGIDSSGVMLEEAQKTGAYSDLSKTDIADWVPERAPALIFSNAALQWLPDHEELLPRLAGYLAPGGTLAIQVPHQNNAPSHRVWRSLAEEHFPNRIDWSAAPDVMLPAAYFHLLSPLGAFDMWETDYYQVLAANKDAHPVRSYTESTYARPVLERLDEAEAERLIATYEAVMERAYPRGADGRVLFPLRRLFLLLTLPAKA</sequence>
<name>A0A4R3J1K4_9RHOB</name>
<dbReference type="InterPro" id="IPR029063">
    <property type="entry name" value="SAM-dependent_MTases_sf"/>
</dbReference>
<dbReference type="OrthoDB" id="9795085at2"/>
<dbReference type="Pfam" id="PF13489">
    <property type="entry name" value="Methyltransf_23"/>
    <property type="match status" value="1"/>
</dbReference>
<reference evidence="1 2" key="1">
    <citation type="submission" date="2019-03" db="EMBL/GenBank/DDBJ databases">
        <title>Genomic Encyclopedia of Type Strains, Phase IV (KMG-IV): sequencing the most valuable type-strain genomes for metagenomic binning, comparative biology and taxonomic classification.</title>
        <authorList>
            <person name="Goeker M."/>
        </authorList>
    </citation>
    <scope>NUCLEOTIDE SEQUENCE [LARGE SCALE GENOMIC DNA]</scope>
    <source>
        <strain evidence="1 2">DSM 104836</strain>
    </source>
</reference>
<protein>
    <submittedName>
        <fullName evidence="1">Trans-aconitate 2-methyltransferase</fullName>
    </submittedName>
</protein>
<dbReference type="InterPro" id="IPR023149">
    <property type="entry name" value="Trans_acon_MeTrfase_C"/>
</dbReference>
<dbReference type="PANTHER" id="PTHR43861:SF1">
    <property type="entry name" value="TRANS-ACONITATE 2-METHYLTRANSFERASE"/>
    <property type="match status" value="1"/>
</dbReference>
<dbReference type="AlphaFoldDB" id="A0A4R3J1K4"/>
<keyword evidence="2" id="KW-1185">Reference proteome</keyword>
<dbReference type="RefSeq" id="WP_132247975.1">
    <property type="nucleotide sequence ID" value="NZ_SLZU01000020.1"/>
</dbReference>
<dbReference type="Proteomes" id="UP000295696">
    <property type="component" value="Unassembled WGS sequence"/>
</dbReference>
<dbReference type="EMBL" id="SLZU01000020">
    <property type="protein sequence ID" value="TCS59659.1"/>
    <property type="molecule type" value="Genomic_DNA"/>
</dbReference>